<dbReference type="SMART" id="SM00906">
    <property type="entry name" value="Fungal_trans"/>
    <property type="match status" value="1"/>
</dbReference>
<dbReference type="GO" id="GO:0006351">
    <property type="term" value="P:DNA-templated transcription"/>
    <property type="evidence" value="ECO:0007669"/>
    <property type="project" value="InterPro"/>
</dbReference>
<dbReference type="PANTHER" id="PTHR47425">
    <property type="entry name" value="FARB-RELATED"/>
    <property type="match status" value="1"/>
</dbReference>
<comment type="caution">
    <text evidence="3">The sequence shown here is derived from an EMBL/GenBank/DDBJ whole genome shotgun (WGS) entry which is preliminary data.</text>
</comment>
<dbReference type="AlphaFoldDB" id="A0A9N9Z5L8"/>
<dbReference type="PANTHER" id="PTHR47425:SF2">
    <property type="entry name" value="FARB-RELATED"/>
    <property type="match status" value="1"/>
</dbReference>
<dbReference type="InterPro" id="IPR052761">
    <property type="entry name" value="Fungal_Detox/Toxin_TFs"/>
</dbReference>
<dbReference type="Proteomes" id="UP000775872">
    <property type="component" value="Unassembled WGS sequence"/>
</dbReference>
<accession>A0A9N9Z5L8</accession>
<gene>
    <name evidence="3" type="ORF">CSOL1703_00001422</name>
</gene>
<evidence type="ECO:0000259" key="2">
    <source>
        <dbReference type="SMART" id="SM00906"/>
    </source>
</evidence>
<protein>
    <recommendedName>
        <fullName evidence="2">Xylanolytic transcriptional activator regulatory domain-containing protein</fullName>
    </recommendedName>
</protein>
<evidence type="ECO:0000256" key="1">
    <source>
        <dbReference type="ARBA" id="ARBA00023242"/>
    </source>
</evidence>
<organism evidence="3 4">
    <name type="scientific">Clonostachys solani</name>
    <dbReference type="NCBI Taxonomy" id="160281"/>
    <lineage>
        <taxon>Eukaryota</taxon>
        <taxon>Fungi</taxon>
        <taxon>Dikarya</taxon>
        <taxon>Ascomycota</taxon>
        <taxon>Pezizomycotina</taxon>
        <taxon>Sordariomycetes</taxon>
        <taxon>Hypocreomycetidae</taxon>
        <taxon>Hypocreales</taxon>
        <taxon>Bionectriaceae</taxon>
        <taxon>Clonostachys</taxon>
    </lineage>
</organism>
<dbReference type="Pfam" id="PF04082">
    <property type="entry name" value="Fungal_trans"/>
    <property type="match status" value="1"/>
</dbReference>
<feature type="domain" description="Xylanolytic transcriptional activator regulatory" evidence="2">
    <location>
        <begin position="392"/>
        <end position="464"/>
    </location>
</feature>
<evidence type="ECO:0000313" key="3">
    <source>
        <dbReference type="EMBL" id="CAH0049466.1"/>
    </source>
</evidence>
<dbReference type="InterPro" id="IPR007219">
    <property type="entry name" value="XnlR_reg_dom"/>
</dbReference>
<evidence type="ECO:0000313" key="4">
    <source>
        <dbReference type="Proteomes" id="UP000775872"/>
    </source>
</evidence>
<name>A0A9N9Z5L8_9HYPO</name>
<keyword evidence="4" id="KW-1185">Reference proteome</keyword>
<dbReference type="EMBL" id="CABFOC020000035">
    <property type="protein sequence ID" value="CAH0049466.1"/>
    <property type="molecule type" value="Genomic_DNA"/>
</dbReference>
<keyword evidence="1" id="KW-0539">Nucleus</keyword>
<sequence length="842" mass="94177">MPFIHPARLDPDSNGLGTPANVDVMSATHLSKSKSRLGSKSKRYDLGKRRRGRTNLGDRARDARLNALKRAARRTSNSKVAPLLASRSRLVLSSQHPVQPQFGGIEANEEVEMLPWSFTVHLFAIGSVTNYSYPCRKGSAGIPLVMADQPEASTGEQSSTAVTDQANCTTSGTYSIIPYLDSLANSRLAAQNESTQPGQSQNEYAPTEWIVPDIYSDPFSAPLFTDNSDSFMMSLEAPQNFWPPLPEFIKTPPEHFRQGHIMFLLAEGALTLPSVSLQHALVEAWAEFAYPYMPLAHIHDLLNTIHNPNSSGQRISLLLYQAILFAGSAFVDTKHLRQENHGFSSRRDARKELARRVTLLYDLEYERDKVTLVQVALLMSSWSDMPHANKDSWHWLGVAISMAYAVGMNNQSTILVQPPREQRLWRRIWWSCYSRDRFLALGLRRPMRINNEDVTVTGLELNDFELNVLPDSNTIIRSRNTPLRDLNQQLQLVDLFIYRSRLCAIVASVLHVQDAHDKSMSAMMAINSKWSQKLDHDFSQAEAALNNWKHSLPRSCEDRPAEQVELDNGSATIAVQRTHLHMTFQTILYSLHRPRFLPTSPKLLTPANKRPKSNSVHQIRNSAVQITRIAKNLGEMHLDRFLPVSGVTVIFPAMVISLLDMKSRDAGVRQAATERFSTCMRVMETLQETYIAADSTINYFKMALQKASISLSTAMGHPKVEPETKDIIPTATTPNTFVDPTSLSMPGSTPSIDFSMDNSLLGSIGKYKSGIDTPDKPHILDSSQDVTKNMLEDNQSPANLLLKNEAGRELEYLFSGWRDFPHHWGAGSFDEAIEGILESAGA</sequence>
<dbReference type="GO" id="GO:0008270">
    <property type="term" value="F:zinc ion binding"/>
    <property type="evidence" value="ECO:0007669"/>
    <property type="project" value="InterPro"/>
</dbReference>
<dbReference type="OrthoDB" id="4451586at2759"/>
<reference evidence="3" key="1">
    <citation type="submission" date="2021-10" db="EMBL/GenBank/DDBJ databases">
        <authorList>
            <person name="Piombo E."/>
        </authorList>
    </citation>
    <scope>NUCLEOTIDE SEQUENCE</scope>
</reference>
<dbReference type="CDD" id="cd12148">
    <property type="entry name" value="fungal_TF_MHR"/>
    <property type="match status" value="1"/>
</dbReference>
<dbReference type="GO" id="GO:0003677">
    <property type="term" value="F:DNA binding"/>
    <property type="evidence" value="ECO:0007669"/>
    <property type="project" value="InterPro"/>
</dbReference>
<proteinExistence type="predicted"/>